<dbReference type="RefSeq" id="XP_030385417.1">
    <property type="nucleotide sequence ID" value="XM_030529557.1"/>
</dbReference>
<dbReference type="Pfam" id="PF00378">
    <property type="entry name" value="ECH_1"/>
    <property type="match status" value="1"/>
</dbReference>
<accession>A0A6J2UE66</accession>
<dbReference type="InterPro" id="IPR001753">
    <property type="entry name" value="Enoyl-CoA_hydra/iso"/>
</dbReference>
<feature type="compositionally biased region" description="Basic and acidic residues" evidence="1">
    <location>
        <begin position="675"/>
        <end position="688"/>
    </location>
</feature>
<feature type="region of interest" description="Disordered" evidence="1">
    <location>
        <begin position="83"/>
        <end position="136"/>
    </location>
</feature>
<protein>
    <submittedName>
        <fullName evidence="3">Uncharacterized protein LOC115632418</fullName>
    </submittedName>
</protein>
<reference evidence="3" key="1">
    <citation type="submission" date="2025-08" db="UniProtKB">
        <authorList>
            <consortium name="RefSeq"/>
        </authorList>
    </citation>
    <scope>IDENTIFICATION</scope>
    <source>
        <strain evidence="3">11010-0011.00</strain>
        <tissue evidence="3">Whole body</tissue>
    </source>
</reference>
<dbReference type="SUPFAM" id="SSF52096">
    <property type="entry name" value="ClpP/crotonase"/>
    <property type="match status" value="1"/>
</dbReference>
<evidence type="ECO:0000313" key="2">
    <source>
        <dbReference type="Proteomes" id="UP000504634"/>
    </source>
</evidence>
<name>A0A6J2UE66_DROLE</name>
<feature type="compositionally biased region" description="Basic and acidic residues" evidence="1">
    <location>
        <begin position="436"/>
        <end position="446"/>
    </location>
</feature>
<evidence type="ECO:0000256" key="1">
    <source>
        <dbReference type="SAM" id="MobiDB-lite"/>
    </source>
</evidence>
<dbReference type="PANTHER" id="PTHR43684">
    <property type="match status" value="1"/>
</dbReference>
<dbReference type="InterPro" id="IPR051053">
    <property type="entry name" value="ECH/Chromodomain_protein"/>
</dbReference>
<dbReference type="GeneID" id="115632418"/>
<feature type="region of interest" description="Disordered" evidence="1">
    <location>
        <begin position="544"/>
        <end position="577"/>
    </location>
</feature>
<dbReference type="InterPro" id="IPR029045">
    <property type="entry name" value="ClpP/crotonase-like_dom_sf"/>
</dbReference>
<feature type="region of interest" description="Disordered" evidence="1">
    <location>
        <begin position="422"/>
        <end position="484"/>
    </location>
</feature>
<evidence type="ECO:0000313" key="3">
    <source>
        <dbReference type="RefSeq" id="XP_030385417.1"/>
    </source>
</evidence>
<dbReference type="CDD" id="cd06558">
    <property type="entry name" value="crotonase-like"/>
    <property type="match status" value="1"/>
</dbReference>
<sequence length="956" mass="104041">MAQVVELQLDMEKAVESVTIDEKNSVPERAPTAVDKHDTNADADAKIASAANDESTVKLDKLDELSSLEQEIAKMHNISIESSVAEQSEEGLQECGKSVPVRSSSGAENGGSGTDTKTANNEPAATRTVPTESGNGLQHVQGEGAASALEEVDLIALLKGTDTGHDQEEKKLELALAELDNVGVTIEGEGQYEIMEIDDGDNSLEAQAPHVDATKKTTSSPIMHSNKPQNKPKLSPEQARAVALEQMADLKSQAQARRKESNVTAKPQDIISTLNDDWSEYDSGGNDAIVSNASLLQATKKLQVKMMKPSRDISHLDDKPIINSVLVVKAMPPFPKPTKLIEKEGGANTESSSTENIGFKRQRVIKRKIIWDPDVPETQRSYSQYASPKTVSTPPPVTTTSAIKPSNISSPTLLTQVAKKEGMAKKARATTPKARQRPESALKDPIKLPVKRASTPSRAPTAKVEVTSPSKRRSQTPVSTLPNGAGAIKKKKISELDRLMGDEGAVVMIQAVEQEKRELSGGDNNNTNNKVMRKRAMTIVGRPTRVGDSTTVSPKKEETTNNASAAKPTKSAKSATSDVDAVFAKTSTVTGKTKSRASDSWDYVYKQRASEESMIMRRRSNSSYSSNASVTRVSLDAKPNAILSDDEPSFKFLKPETKSSQRSGDASAGHTLANDLKRDSQPQKERKSPNSANTNKSQIVTLHKLDKVAQLVINTARAKSAHTYNIQLLHKLTDMLNKVAKSNEYNTVLLCTQDQQFCQGIDCHELIAPAVEKRKNNASQLASALKTYLKTLATFPKPLIAGIAGNIKNLGVMQLPLLDYVVAAENCYFDTSYAKLGHLPEGYSLWNNHPKVSNSVHTRLFLLGERLHTSDLETPNGLINCVSPACSVNDEALNLAKRISTTTAENYRLLKRSQHATTRNLDALSHLDEEFQVITEQWVTSNCQANLKRYLSDTNV</sequence>
<feature type="region of interest" description="Disordered" evidence="1">
    <location>
        <begin position="645"/>
        <end position="699"/>
    </location>
</feature>
<gene>
    <name evidence="3" type="primary">LOC115632418</name>
</gene>
<dbReference type="Proteomes" id="UP000504634">
    <property type="component" value="Unplaced"/>
</dbReference>
<dbReference type="AlphaFoldDB" id="A0A6J2UE66"/>
<dbReference type="Gene3D" id="3.90.226.10">
    <property type="entry name" value="2-enoyl-CoA Hydratase, Chain A, domain 1"/>
    <property type="match status" value="1"/>
</dbReference>
<feature type="region of interest" description="Disordered" evidence="1">
    <location>
        <begin position="380"/>
        <end position="407"/>
    </location>
</feature>
<organism evidence="2 3">
    <name type="scientific">Drosophila lebanonensis</name>
    <name type="common">Fruit fly</name>
    <name type="synonym">Scaptodrosophila lebanonensis</name>
    <dbReference type="NCBI Taxonomy" id="7225"/>
    <lineage>
        <taxon>Eukaryota</taxon>
        <taxon>Metazoa</taxon>
        <taxon>Ecdysozoa</taxon>
        <taxon>Arthropoda</taxon>
        <taxon>Hexapoda</taxon>
        <taxon>Insecta</taxon>
        <taxon>Pterygota</taxon>
        <taxon>Neoptera</taxon>
        <taxon>Endopterygota</taxon>
        <taxon>Diptera</taxon>
        <taxon>Brachycera</taxon>
        <taxon>Muscomorpha</taxon>
        <taxon>Ephydroidea</taxon>
        <taxon>Drosophilidae</taxon>
        <taxon>Scaptodrosophila</taxon>
    </lineage>
</organism>
<proteinExistence type="predicted"/>
<keyword evidence="2" id="KW-1185">Reference proteome</keyword>
<dbReference type="CTD" id="116874"/>
<feature type="compositionally biased region" description="Polar residues" evidence="1">
    <location>
        <begin position="216"/>
        <end position="229"/>
    </location>
</feature>
<dbReference type="OrthoDB" id="6357915at2759"/>
<feature type="compositionally biased region" description="Low complexity" evidence="1">
    <location>
        <begin position="563"/>
        <end position="577"/>
    </location>
</feature>
<feature type="compositionally biased region" description="Polar residues" evidence="1">
    <location>
        <begin position="689"/>
        <end position="699"/>
    </location>
</feature>
<dbReference type="PANTHER" id="PTHR43684:SF11">
    <property type="entry name" value="CHROMO DOMAIN-CONTAINING PROTEIN"/>
    <property type="match status" value="1"/>
</dbReference>
<feature type="compositionally biased region" description="Polar residues" evidence="1">
    <location>
        <begin position="114"/>
        <end position="136"/>
    </location>
</feature>
<feature type="region of interest" description="Disordered" evidence="1">
    <location>
        <begin position="212"/>
        <end position="238"/>
    </location>
</feature>